<dbReference type="Pfam" id="PF13801">
    <property type="entry name" value="Metal_resist"/>
    <property type="match status" value="1"/>
</dbReference>
<evidence type="ECO:0000256" key="1">
    <source>
        <dbReference type="SAM" id="Phobius"/>
    </source>
</evidence>
<protein>
    <recommendedName>
        <fullName evidence="4">Heavy-metal resistance protein</fullName>
    </recommendedName>
</protein>
<reference evidence="2 3" key="1">
    <citation type="submission" date="2023-01" db="EMBL/GenBank/DDBJ databases">
        <title>Complete genome sequence of Roseicyclus marinus strain Dej080120_10.</title>
        <authorList>
            <person name="Ueki S."/>
            <person name="Maruyama F."/>
        </authorList>
    </citation>
    <scope>NUCLEOTIDE SEQUENCE [LARGE SCALE GENOMIC DNA]</scope>
    <source>
        <strain evidence="2 3">Dej080120_10</strain>
    </source>
</reference>
<keyword evidence="1" id="KW-1133">Transmembrane helix</keyword>
<keyword evidence="1" id="KW-0472">Membrane</keyword>
<name>A0AA48H3B6_9RHOB</name>
<dbReference type="InterPro" id="IPR025961">
    <property type="entry name" value="Metal_resist"/>
</dbReference>
<sequence length="168" mass="17801">MSDPSGEHKAPRRGARGLKIALGLSLGLNLLIVGLVVGAVTSIGSGRPMGDDDPRLRSLGLGPFAIALPRDERQAVTDRIDRAALRADRREMGQAMADLRAALLSEPFDRAAAEAALNRSRDAASAAQGQGHRALLDHLETLDATERAALVERLGRALRRMGGRDGGR</sequence>
<dbReference type="AlphaFoldDB" id="A0AA48H3B6"/>
<organism evidence="2 3">
    <name type="scientific">Roseicyclus marinus</name>
    <dbReference type="NCBI Taxonomy" id="2161673"/>
    <lineage>
        <taxon>Bacteria</taxon>
        <taxon>Pseudomonadati</taxon>
        <taxon>Pseudomonadota</taxon>
        <taxon>Alphaproteobacteria</taxon>
        <taxon>Rhodobacterales</taxon>
        <taxon>Roseobacteraceae</taxon>
        <taxon>Roseicyclus</taxon>
    </lineage>
</organism>
<dbReference type="EMBL" id="AP027266">
    <property type="protein sequence ID" value="BDW84557.1"/>
    <property type="molecule type" value="Genomic_DNA"/>
</dbReference>
<keyword evidence="1" id="KW-0812">Transmembrane</keyword>
<dbReference type="RefSeq" id="WP_338274520.1">
    <property type="nucleotide sequence ID" value="NZ_AP027266.1"/>
</dbReference>
<dbReference type="KEGG" id="rmai:MACH21_07340"/>
<proteinExistence type="predicted"/>
<evidence type="ECO:0008006" key="4">
    <source>
        <dbReference type="Google" id="ProtNLM"/>
    </source>
</evidence>
<keyword evidence="3" id="KW-1185">Reference proteome</keyword>
<gene>
    <name evidence="2" type="ORF">MACH21_07340</name>
</gene>
<feature type="transmembrane region" description="Helical" evidence="1">
    <location>
        <begin position="20"/>
        <end position="40"/>
    </location>
</feature>
<evidence type="ECO:0000313" key="2">
    <source>
        <dbReference type="EMBL" id="BDW84557.1"/>
    </source>
</evidence>
<evidence type="ECO:0000313" key="3">
    <source>
        <dbReference type="Proteomes" id="UP001337723"/>
    </source>
</evidence>
<dbReference type="Proteomes" id="UP001337723">
    <property type="component" value="Chromosome"/>
</dbReference>
<accession>A0AA48H3B6</accession>